<keyword evidence="4 9" id="KW-0378">Hydrolase</keyword>
<proteinExistence type="inferred from homology"/>
<dbReference type="Gene3D" id="1.50.10.10">
    <property type="match status" value="1"/>
</dbReference>
<comment type="similarity">
    <text evidence="2">Belongs to the glycosyl hydrolase 15 family.</text>
</comment>
<feature type="domain" description="GH15-like" evidence="8">
    <location>
        <begin position="47"/>
        <end position="437"/>
    </location>
</feature>
<evidence type="ECO:0000256" key="5">
    <source>
        <dbReference type="ARBA" id="ARBA00023277"/>
    </source>
</evidence>
<sequence>MASSFNYLSTSVDVSSVSFDAISKYMQVLLLRNFATGTWVFSKGAMQSVKGCVLASPSLPDDRGQTDQDYVHHWIRDAAICIPEALDNPVFMARNICEDYTMFSALCQENAERASRFALACFHIDGTVRDNWTSQTDGPAHRILSLLAIEDRLSLQALATARSIIEKDTRYLLSAYKEQTHNLWEETAGFSFYARSVQRKAFLSLIGRADELGLSPYTNDMWAAAEWLGSQMATHQGTYDGQPYYASITGPNGKPSDGRGATLNVDVVMSVVYGSTSCADPVLLSTAALVREAFVQGDLRYRINDADRALPRSRGPMIGRYPEDTYDGNQSDAGPDAGHPWALTTCNFAELYFMLAAKIKSSPGAVVVNATTQKFFAQVGVSDPADPDIAAKLIDAGDRMLEAVIYHSDRLQLSEQFDRDNGYECSVSDLSWSYAAFRSAVRAREAAVGDFPSRHG</sequence>
<evidence type="ECO:0000313" key="9">
    <source>
        <dbReference type="EMBL" id="MDC0680859.1"/>
    </source>
</evidence>
<dbReference type="PANTHER" id="PTHR31616:SF9">
    <property type="entry name" value="GLUCOAMYLASE, INTRACELLULAR SPORULATION-SPECIFIC"/>
    <property type="match status" value="1"/>
</dbReference>
<dbReference type="InterPro" id="IPR008928">
    <property type="entry name" value="6-hairpin_glycosidase_sf"/>
</dbReference>
<evidence type="ECO:0000256" key="6">
    <source>
        <dbReference type="ARBA" id="ARBA00023295"/>
    </source>
</evidence>
<dbReference type="EMBL" id="JAQNDK010000002">
    <property type="protein sequence ID" value="MDC0680859.1"/>
    <property type="molecule type" value="Genomic_DNA"/>
</dbReference>
<evidence type="ECO:0000256" key="7">
    <source>
        <dbReference type="ARBA" id="ARBA00023326"/>
    </source>
</evidence>
<dbReference type="InterPro" id="IPR011613">
    <property type="entry name" value="GH15-like"/>
</dbReference>
<name>A0ABT5C385_9BACT</name>
<keyword evidence="7" id="KW-0624">Polysaccharide degradation</keyword>
<comment type="catalytic activity">
    <reaction evidence="1">
        <text>Hydrolysis of terminal (1-&gt;4)-linked alpha-D-glucose residues successively from non-reducing ends of the chains with release of beta-D-glucose.</text>
        <dbReference type="EC" id="3.2.1.3"/>
    </reaction>
</comment>
<evidence type="ECO:0000256" key="2">
    <source>
        <dbReference type="ARBA" id="ARBA00006188"/>
    </source>
</evidence>
<dbReference type="PRINTS" id="PR00736">
    <property type="entry name" value="GLHYDRLASE15"/>
</dbReference>
<accession>A0ABT5C385</accession>
<dbReference type="Pfam" id="PF00723">
    <property type="entry name" value="Glyco_hydro_15"/>
    <property type="match status" value="1"/>
</dbReference>
<organism evidence="9 10">
    <name type="scientific">Sorangium atrum</name>
    <dbReference type="NCBI Taxonomy" id="2995308"/>
    <lineage>
        <taxon>Bacteria</taxon>
        <taxon>Pseudomonadati</taxon>
        <taxon>Myxococcota</taxon>
        <taxon>Polyangia</taxon>
        <taxon>Polyangiales</taxon>
        <taxon>Polyangiaceae</taxon>
        <taxon>Sorangium</taxon>
    </lineage>
</organism>
<evidence type="ECO:0000256" key="1">
    <source>
        <dbReference type="ARBA" id="ARBA00001863"/>
    </source>
</evidence>
<comment type="caution">
    <text evidence="9">The sequence shown here is derived from an EMBL/GenBank/DDBJ whole genome shotgun (WGS) entry which is preliminary data.</text>
</comment>
<keyword evidence="10" id="KW-1185">Reference proteome</keyword>
<dbReference type="SUPFAM" id="SSF48208">
    <property type="entry name" value="Six-hairpin glycosidases"/>
    <property type="match status" value="1"/>
</dbReference>
<reference evidence="9 10" key="1">
    <citation type="submission" date="2023-01" db="EMBL/GenBank/DDBJ databases">
        <title>Minimal conservation of predation-associated metabolite biosynthetic gene clusters underscores biosynthetic potential of Myxococcota including descriptions for ten novel species: Archangium lansinium sp. nov., Myxococcus landrumus sp. nov., Nannocystis bai.</title>
        <authorList>
            <person name="Ahearne A."/>
            <person name="Stevens C."/>
            <person name="Dowd S."/>
        </authorList>
    </citation>
    <scope>NUCLEOTIDE SEQUENCE [LARGE SCALE GENOMIC DNA]</scope>
    <source>
        <strain evidence="9 10">WIWO2</strain>
    </source>
</reference>
<keyword evidence="5" id="KW-0119">Carbohydrate metabolism</keyword>
<evidence type="ECO:0000259" key="8">
    <source>
        <dbReference type="Pfam" id="PF00723"/>
    </source>
</evidence>
<evidence type="ECO:0000256" key="4">
    <source>
        <dbReference type="ARBA" id="ARBA00022801"/>
    </source>
</evidence>
<dbReference type="RefSeq" id="WP_272097882.1">
    <property type="nucleotide sequence ID" value="NZ_JAQNDK010000002.1"/>
</dbReference>
<evidence type="ECO:0000313" key="10">
    <source>
        <dbReference type="Proteomes" id="UP001217485"/>
    </source>
</evidence>
<dbReference type="Proteomes" id="UP001217485">
    <property type="component" value="Unassembled WGS sequence"/>
</dbReference>
<protein>
    <recommendedName>
        <fullName evidence="3">glucan 1,4-alpha-glucosidase</fullName>
        <ecNumber evidence="3">3.2.1.3</ecNumber>
    </recommendedName>
</protein>
<keyword evidence="6" id="KW-0326">Glycosidase</keyword>
<dbReference type="EC" id="3.2.1.3" evidence="3"/>
<dbReference type="GO" id="GO:0016787">
    <property type="term" value="F:hydrolase activity"/>
    <property type="evidence" value="ECO:0007669"/>
    <property type="project" value="UniProtKB-KW"/>
</dbReference>
<dbReference type="InterPro" id="IPR012341">
    <property type="entry name" value="6hp_glycosidase-like_sf"/>
</dbReference>
<dbReference type="InterPro" id="IPR000165">
    <property type="entry name" value="Glucoamylase"/>
</dbReference>
<evidence type="ECO:0000256" key="3">
    <source>
        <dbReference type="ARBA" id="ARBA00012593"/>
    </source>
</evidence>
<gene>
    <name evidence="9" type="ORF">POL72_24175</name>
</gene>
<dbReference type="PANTHER" id="PTHR31616">
    <property type="entry name" value="TREHALASE"/>
    <property type="match status" value="1"/>
</dbReference>